<organism evidence="3 4">
    <name type="scientific">Hortaea werneckii</name>
    <name type="common">Black yeast</name>
    <name type="synonym">Cladosporium werneckii</name>
    <dbReference type="NCBI Taxonomy" id="91943"/>
    <lineage>
        <taxon>Eukaryota</taxon>
        <taxon>Fungi</taxon>
        <taxon>Dikarya</taxon>
        <taxon>Ascomycota</taxon>
        <taxon>Pezizomycotina</taxon>
        <taxon>Dothideomycetes</taxon>
        <taxon>Dothideomycetidae</taxon>
        <taxon>Mycosphaerellales</taxon>
        <taxon>Teratosphaeriaceae</taxon>
        <taxon>Hortaea</taxon>
    </lineage>
</organism>
<accession>A0A3M7G3F0</accession>
<proteinExistence type="predicted"/>
<feature type="domain" description="DUF6314" evidence="2">
    <location>
        <begin position="15"/>
        <end position="182"/>
    </location>
</feature>
<dbReference type="VEuPathDB" id="FungiDB:BTJ68_00358"/>
<name>A0A3M7G3F0_HORWE</name>
<feature type="compositionally biased region" description="Low complexity" evidence="1">
    <location>
        <begin position="293"/>
        <end position="306"/>
    </location>
</feature>
<gene>
    <name evidence="3" type="ORF">D0861_00566</name>
</gene>
<reference evidence="3 4" key="1">
    <citation type="journal article" date="2018" name="BMC Genomics">
        <title>Genomic evidence for intraspecific hybridization in a clonal and extremely halotolerant yeast.</title>
        <authorList>
            <person name="Gostincar C."/>
            <person name="Stajich J.E."/>
            <person name="Zupancic J."/>
            <person name="Zalar P."/>
            <person name="Gunde-Cimerman N."/>
        </authorList>
    </citation>
    <scope>NUCLEOTIDE SEQUENCE [LARGE SCALE GENOMIC DNA]</scope>
    <source>
        <strain evidence="3 4">EXF-2788</strain>
    </source>
</reference>
<feature type="compositionally biased region" description="Polar residues" evidence="1">
    <location>
        <begin position="570"/>
        <end position="584"/>
    </location>
</feature>
<dbReference type="InterPro" id="IPR045632">
    <property type="entry name" value="DUF6314"/>
</dbReference>
<evidence type="ECO:0000256" key="1">
    <source>
        <dbReference type="SAM" id="MobiDB-lite"/>
    </source>
</evidence>
<feature type="region of interest" description="Disordered" evidence="1">
    <location>
        <begin position="570"/>
        <end position="597"/>
    </location>
</feature>
<dbReference type="Pfam" id="PF19834">
    <property type="entry name" value="DUF6314"/>
    <property type="match status" value="1"/>
</dbReference>
<evidence type="ECO:0000259" key="2">
    <source>
        <dbReference type="Pfam" id="PF19834"/>
    </source>
</evidence>
<feature type="region of interest" description="Disordered" evidence="1">
    <location>
        <begin position="284"/>
        <end position="313"/>
    </location>
</feature>
<dbReference type="VEuPathDB" id="FungiDB:BTJ68_11434"/>
<dbReference type="OrthoDB" id="66881at2759"/>
<dbReference type="EMBL" id="QWIR01000005">
    <property type="protein sequence ID" value="RMY95709.1"/>
    <property type="molecule type" value="Genomic_DNA"/>
</dbReference>
<evidence type="ECO:0000313" key="4">
    <source>
        <dbReference type="Proteomes" id="UP000268823"/>
    </source>
</evidence>
<protein>
    <recommendedName>
        <fullName evidence="2">DUF6314 domain-containing protein</fullName>
    </recommendedName>
</protein>
<dbReference type="AlphaFoldDB" id="A0A3M7G3F0"/>
<comment type="caution">
    <text evidence="3">The sequence shown here is derived from an EMBL/GenBank/DDBJ whole genome shotgun (WGS) entry which is preliminary data.</text>
</comment>
<evidence type="ECO:0000313" key="3">
    <source>
        <dbReference type="EMBL" id="RMY95709.1"/>
    </source>
</evidence>
<sequence length="616" mass="69754">MAAAKTPTSVIFESLQGSWRLKRNLNSGLPGFPSGIFEGTATFSPRVPTAHTTAAELLYAEQGELKTENGFTLRANRKYIYRYNAVEDKISAWFVKEDTKSDEGKEEVDYLFHDIETEKVNSSAATVGRGEHLCEKDMYWAYYEFRMPQVMEEGEKGMDVFGVRYKVKGPAKDYTSDTAYERTFGSHVTVRLEDALLRAGKPNDFRDRLFNSLDDGRSLRSLRAVSRVLYDLADHQPGRLFRELYIKTPLQEPEPSTSLELIVPFCRRLQITLLEKSLLDERKDTQSTDDRLSQSGTRSVSSTTVGNNAWGRLGQASGRRATAGLLEQDSMAQKLNSPNEQYSQHAARRCWLNVFSRCHQLETLELCVHGDSGWPGRTEVESGIVDIRNALEWSDVPKLREVKLVPIHAMGIVHLRWSGLSAFGPVASLNNDLLIWQRLHLLDIRLQNPLVNGKLSRAQQLMFKKILYDYLRSFAPTLCRLHFLWLDGEGPSPLRLHTEAGLEDRRPLYWHSLRELRLGNITQAHGSIELVGDRFPKLEKLQMLRPHARPSGLNGDDSWVDVLPCKAPSDPSTMTRRTGSSLYSRDTEGESFFRPSGISSTSRTIPVMLDLGKESE</sequence>
<dbReference type="Proteomes" id="UP000268823">
    <property type="component" value="Unassembled WGS sequence"/>
</dbReference>